<accession>G3GVE1</accession>
<dbReference type="EMBL" id="JH000039">
    <property type="protein sequence ID" value="EGV95785.1"/>
    <property type="molecule type" value="Genomic_DNA"/>
</dbReference>
<evidence type="ECO:0000313" key="2">
    <source>
        <dbReference type="Proteomes" id="UP000001075"/>
    </source>
</evidence>
<organism evidence="1 2">
    <name type="scientific">Cricetulus griseus</name>
    <name type="common">Chinese hamster</name>
    <name type="synonym">Cricetulus barabensis griseus</name>
    <dbReference type="NCBI Taxonomy" id="10029"/>
    <lineage>
        <taxon>Eukaryota</taxon>
        <taxon>Metazoa</taxon>
        <taxon>Chordata</taxon>
        <taxon>Craniata</taxon>
        <taxon>Vertebrata</taxon>
        <taxon>Euteleostomi</taxon>
        <taxon>Mammalia</taxon>
        <taxon>Eutheria</taxon>
        <taxon>Euarchontoglires</taxon>
        <taxon>Glires</taxon>
        <taxon>Rodentia</taxon>
        <taxon>Myomorpha</taxon>
        <taxon>Muroidea</taxon>
        <taxon>Cricetidae</taxon>
        <taxon>Cricetinae</taxon>
        <taxon>Cricetulus</taxon>
    </lineage>
</organism>
<dbReference type="AlphaFoldDB" id="G3GVE1"/>
<dbReference type="Proteomes" id="UP000001075">
    <property type="component" value="Unassembled WGS sequence"/>
</dbReference>
<protein>
    <submittedName>
        <fullName evidence="1">Uncharacterized protein</fullName>
    </submittedName>
</protein>
<name>G3GVE1_CRIGR</name>
<proteinExistence type="predicted"/>
<reference evidence="2" key="1">
    <citation type="journal article" date="2011" name="Nat. Biotechnol.">
        <title>The genomic sequence of the Chinese hamster ovary (CHO)-K1 cell line.</title>
        <authorList>
            <person name="Xu X."/>
            <person name="Nagarajan H."/>
            <person name="Lewis N.E."/>
            <person name="Pan S."/>
            <person name="Cai Z."/>
            <person name="Liu X."/>
            <person name="Chen W."/>
            <person name="Xie M."/>
            <person name="Wang W."/>
            <person name="Hammond S."/>
            <person name="Andersen M.R."/>
            <person name="Neff N."/>
            <person name="Passarelli B."/>
            <person name="Koh W."/>
            <person name="Fan H.C."/>
            <person name="Wang J."/>
            <person name="Gui Y."/>
            <person name="Lee K.H."/>
            <person name="Betenbaugh M.J."/>
            <person name="Quake S.R."/>
            <person name="Famili I."/>
            <person name="Palsson B.O."/>
            <person name="Wang J."/>
        </authorList>
    </citation>
    <scope>NUCLEOTIDE SEQUENCE [LARGE SCALE GENOMIC DNA]</scope>
    <source>
        <strain evidence="2">CHO K1 cell line</strain>
    </source>
</reference>
<sequence>MLPSGWPLLLTKNFRGPSVLPHNQVVPPDKACSWPHLWDSPARAFHPDHLEDSSRMFPAAAELKPAREKLGAVEKKRRGAARTTQVAFSFF</sequence>
<evidence type="ECO:0000313" key="1">
    <source>
        <dbReference type="EMBL" id="EGV95785.1"/>
    </source>
</evidence>
<dbReference type="InParanoid" id="G3GVE1"/>
<gene>
    <name evidence="1" type="ORF">I79_001677</name>
</gene>